<keyword evidence="12 19" id="KW-0829">Tyrosine-protein kinase</keyword>
<dbReference type="InterPro" id="IPR036028">
    <property type="entry name" value="SH3-like_dom_sf"/>
</dbReference>
<dbReference type="EC" id="2.7.10.2" evidence="19"/>
<dbReference type="PROSITE" id="PS50001">
    <property type="entry name" value="SH2"/>
    <property type="match status" value="1"/>
</dbReference>
<keyword evidence="7" id="KW-0519">Myristate</keyword>
<dbReference type="InterPro" id="IPR001452">
    <property type="entry name" value="SH3_domain"/>
</dbReference>
<comment type="catalytic activity">
    <reaction evidence="15 19">
        <text>L-tyrosyl-[protein] + ATP = O-phospho-L-tyrosyl-[protein] + ADP + H(+)</text>
        <dbReference type="Rhea" id="RHEA:10596"/>
        <dbReference type="Rhea" id="RHEA-COMP:10136"/>
        <dbReference type="Rhea" id="RHEA-COMP:20101"/>
        <dbReference type="ChEBI" id="CHEBI:15378"/>
        <dbReference type="ChEBI" id="CHEBI:30616"/>
        <dbReference type="ChEBI" id="CHEBI:46858"/>
        <dbReference type="ChEBI" id="CHEBI:61978"/>
        <dbReference type="ChEBI" id="CHEBI:456216"/>
        <dbReference type="EC" id="2.7.10.2"/>
    </reaction>
</comment>
<evidence type="ECO:0000313" key="24">
    <source>
        <dbReference type="EMBL" id="KAG5282038.1"/>
    </source>
</evidence>
<comment type="caution">
    <text evidence="24">The sequence shown here is derived from an EMBL/GenBank/DDBJ whole genome shotgun (WGS) entry which is preliminary data.</text>
</comment>
<dbReference type="PANTHER" id="PTHR24418">
    <property type="entry name" value="TYROSINE-PROTEIN KINASE"/>
    <property type="match status" value="1"/>
</dbReference>
<dbReference type="SUPFAM" id="SSF55550">
    <property type="entry name" value="SH2 domain"/>
    <property type="match status" value="1"/>
</dbReference>
<dbReference type="InterPro" id="IPR000980">
    <property type="entry name" value="SH2"/>
</dbReference>
<dbReference type="InterPro" id="IPR017441">
    <property type="entry name" value="Protein_kinase_ATP_BS"/>
</dbReference>
<dbReference type="Pfam" id="PF07714">
    <property type="entry name" value="PK_Tyr_Ser-Thr"/>
    <property type="match status" value="1"/>
</dbReference>
<evidence type="ECO:0000313" key="25">
    <source>
        <dbReference type="Proteomes" id="UP000823561"/>
    </source>
</evidence>
<dbReference type="Gene3D" id="2.30.30.40">
    <property type="entry name" value="SH3 Domains"/>
    <property type="match status" value="1"/>
</dbReference>
<dbReference type="GO" id="GO:0001726">
    <property type="term" value="C:ruffle"/>
    <property type="evidence" value="ECO:0007669"/>
    <property type="project" value="UniProtKB-SubCell"/>
</dbReference>
<dbReference type="InterPro" id="IPR001245">
    <property type="entry name" value="Ser-Thr/Tyr_kinase_cat_dom"/>
</dbReference>
<dbReference type="FunFam" id="1.10.510.10:FF:000399">
    <property type="entry name" value="Tyrosine-protein kinase"/>
    <property type="match status" value="1"/>
</dbReference>
<keyword evidence="25" id="KW-1185">Reference proteome</keyword>
<evidence type="ECO:0000256" key="5">
    <source>
        <dbReference type="ARBA" id="ARBA00022553"/>
    </source>
</evidence>
<evidence type="ECO:0000256" key="11">
    <source>
        <dbReference type="ARBA" id="ARBA00022999"/>
    </source>
</evidence>
<evidence type="ECO:0000256" key="14">
    <source>
        <dbReference type="ARBA" id="ARBA00023288"/>
    </source>
</evidence>
<dbReference type="Pfam" id="PF14604">
    <property type="entry name" value="SH3_9"/>
    <property type="match status" value="1"/>
</dbReference>
<dbReference type="InterPro" id="IPR036860">
    <property type="entry name" value="SH2_dom_sf"/>
</dbReference>
<dbReference type="SMART" id="SM00326">
    <property type="entry name" value="SH3"/>
    <property type="match status" value="1"/>
</dbReference>
<comment type="similarity">
    <text evidence="19">Belongs to the protein kinase superfamily. Tyr protein kinase family.</text>
</comment>
<gene>
    <name evidence="24" type="ORF">AALO_G00051570</name>
</gene>
<dbReference type="GO" id="GO:0005737">
    <property type="term" value="C:cytoplasm"/>
    <property type="evidence" value="ECO:0007669"/>
    <property type="project" value="UniProtKB-SubCell"/>
</dbReference>
<dbReference type="InterPro" id="IPR000719">
    <property type="entry name" value="Prot_kinase_dom"/>
</dbReference>
<dbReference type="InterPro" id="IPR011009">
    <property type="entry name" value="Kinase-like_dom_sf"/>
</dbReference>
<evidence type="ECO:0000256" key="1">
    <source>
        <dbReference type="ARBA" id="ARBA00004466"/>
    </source>
</evidence>
<feature type="region of interest" description="Disordered" evidence="20">
    <location>
        <begin position="15"/>
        <end position="72"/>
    </location>
</feature>
<dbReference type="GO" id="GO:0004715">
    <property type="term" value="F:non-membrane spanning protein tyrosine kinase activity"/>
    <property type="evidence" value="ECO:0007669"/>
    <property type="project" value="UniProtKB-EC"/>
</dbReference>
<comment type="subcellular location">
    <subcellularLocation>
        <location evidence="1">Cell projection</location>
        <location evidence="1">Ruffle</location>
    </subcellularLocation>
    <subcellularLocation>
        <location evidence="2">Cytoplasm</location>
    </subcellularLocation>
</comment>
<protein>
    <recommendedName>
        <fullName evidence="19">Tyrosine-protein kinase</fullName>
        <ecNumber evidence="19">2.7.10.2</ecNumber>
    </recommendedName>
</protein>
<feature type="domain" description="SH3" evidence="22">
    <location>
        <begin position="80"/>
        <end position="143"/>
    </location>
</feature>
<sequence>MPFDLTKIREYFNCSNCPPWKHKKDGENGDNRETHDGYNSDTFSEGEDQEAEGEPEPTKYFPHNSTKRNLPPLPLPPTDENLGIYKALWPFDARAKEELSFQTDDLFRVTERTGDWWKAEKLVNGEVVASGVVPYNYLVKGDTLESQPWYFGKLSRFEAQNLLFTSTNPEGAFLVRHSEKDEVGYVLSVKADDKVKHFQIFQGEEGLFYVVSNLMFPDVEALVTHYRSHLLSTVQITEACAQRKPEPQDLSHATVEDWELPKAEFTLEEQLGSGYFSEVYRGKWKGVNVAIKVLKKNDALDHREFHLETQILKRLRHKHLISLFAICTDAMPFYIITELMAKGNLLHFLRDPEGQSMDLLSLTNMAIQVSDGMAYLESENSIHRDLAARNVLVGEGNICKVADFGLARVIKEPFYVSDDKKIPYKWCAPEAISHGRFSNKSDVWSFGILLFEIFSYGGSPYPTYATHEIFQLISSGYRLPCPSKCPRHIYDIMLMCWSDSPEERPDFKELRSLLQSSCRYDECTPESCVDDPEALGGSDE</sequence>
<evidence type="ECO:0000256" key="8">
    <source>
        <dbReference type="ARBA" id="ARBA00022741"/>
    </source>
</evidence>
<dbReference type="InterPro" id="IPR020635">
    <property type="entry name" value="Tyr_kinase_cat_dom"/>
</dbReference>
<dbReference type="Gene3D" id="3.30.200.20">
    <property type="entry name" value="Phosphorylase Kinase, domain 1"/>
    <property type="match status" value="1"/>
</dbReference>
<dbReference type="SUPFAM" id="SSF50044">
    <property type="entry name" value="SH3-domain"/>
    <property type="match status" value="1"/>
</dbReference>
<dbReference type="PROSITE" id="PS50011">
    <property type="entry name" value="PROTEIN_KINASE_DOM"/>
    <property type="match status" value="1"/>
</dbReference>
<evidence type="ECO:0000256" key="10">
    <source>
        <dbReference type="ARBA" id="ARBA00022840"/>
    </source>
</evidence>
<evidence type="ECO:0000256" key="4">
    <source>
        <dbReference type="ARBA" id="ARBA00022490"/>
    </source>
</evidence>
<dbReference type="PRINTS" id="PR00109">
    <property type="entry name" value="TYRKINASE"/>
</dbReference>
<evidence type="ECO:0000256" key="6">
    <source>
        <dbReference type="ARBA" id="ARBA00022679"/>
    </source>
</evidence>
<dbReference type="Pfam" id="PF00017">
    <property type="entry name" value="SH2"/>
    <property type="match status" value="1"/>
</dbReference>
<dbReference type="Gene3D" id="1.10.510.10">
    <property type="entry name" value="Transferase(Phosphotransferase) domain 1"/>
    <property type="match status" value="1"/>
</dbReference>
<evidence type="ECO:0000259" key="21">
    <source>
        <dbReference type="PROSITE" id="PS50001"/>
    </source>
</evidence>
<dbReference type="GO" id="GO:0005524">
    <property type="term" value="F:ATP binding"/>
    <property type="evidence" value="ECO:0007669"/>
    <property type="project" value="UniProtKB-UniRule"/>
</dbReference>
<dbReference type="InterPro" id="IPR050198">
    <property type="entry name" value="Non-receptor_tyrosine_kinases"/>
</dbReference>
<dbReference type="FunFam" id="3.30.200.20:FF:000053">
    <property type="entry name" value="Tyrosine-protein kinase"/>
    <property type="match status" value="1"/>
</dbReference>
<dbReference type="Proteomes" id="UP000823561">
    <property type="component" value="Chromosome 4"/>
</dbReference>
<evidence type="ECO:0000256" key="18">
    <source>
        <dbReference type="PROSITE-ProRule" id="PRU10141"/>
    </source>
</evidence>
<dbReference type="AlphaFoldDB" id="A0AAV6H3Y0"/>
<evidence type="ECO:0000256" key="19">
    <source>
        <dbReference type="RuleBase" id="RU362096"/>
    </source>
</evidence>
<dbReference type="Gene3D" id="3.30.505.10">
    <property type="entry name" value="SH2 domain"/>
    <property type="match status" value="1"/>
</dbReference>
<evidence type="ECO:0000256" key="12">
    <source>
        <dbReference type="ARBA" id="ARBA00023137"/>
    </source>
</evidence>
<accession>A0AAV6H3Y0</accession>
<feature type="binding site" evidence="18">
    <location>
        <position position="292"/>
    </location>
    <ligand>
        <name>ATP</name>
        <dbReference type="ChEBI" id="CHEBI:30616"/>
    </ligand>
</feature>
<keyword evidence="5" id="KW-0597">Phosphoprotein</keyword>
<dbReference type="PROSITE" id="PS50002">
    <property type="entry name" value="SH3"/>
    <property type="match status" value="1"/>
</dbReference>
<dbReference type="SUPFAM" id="SSF56112">
    <property type="entry name" value="Protein kinase-like (PK-like)"/>
    <property type="match status" value="1"/>
</dbReference>
<evidence type="ECO:0000256" key="20">
    <source>
        <dbReference type="SAM" id="MobiDB-lite"/>
    </source>
</evidence>
<organism evidence="24 25">
    <name type="scientific">Alosa alosa</name>
    <name type="common">allis shad</name>
    <dbReference type="NCBI Taxonomy" id="278164"/>
    <lineage>
        <taxon>Eukaryota</taxon>
        <taxon>Metazoa</taxon>
        <taxon>Chordata</taxon>
        <taxon>Craniata</taxon>
        <taxon>Vertebrata</taxon>
        <taxon>Euteleostomi</taxon>
        <taxon>Actinopterygii</taxon>
        <taxon>Neopterygii</taxon>
        <taxon>Teleostei</taxon>
        <taxon>Clupei</taxon>
        <taxon>Clupeiformes</taxon>
        <taxon>Clupeoidei</taxon>
        <taxon>Clupeidae</taxon>
        <taxon>Alosa</taxon>
    </lineage>
</organism>
<keyword evidence="13" id="KW-0966">Cell projection</keyword>
<feature type="compositionally biased region" description="Acidic residues" evidence="20">
    <location>
        <begin position="44"/>
        <end position="55"/>
    </location>
</feature>
<reference evidence="24" key="1">
    <citation type="submission" date="2020-10" db="EMBL/GenBank/DDBJ databases">
        <title>Chromosome-scale genome assembly of the Allis shad, Alosa alosa.</title>
        <authorList>
            <person name="Margot Z."/>
            <person name="Christophe K."/>
            <person name="Cabau C."/>
            <person name="Louis A."/>
            <person name="Berthelot C."/>
            <person name="Parey E."/>
            <person name="Roest Crollius H."/>
            <person name="Montfort J."/>
            <person name="Robinson-Rechavi M."/>
            <person name="Bucao C."/>
            <person name="Bouchez O."/>
            <person name="Gislard M."/>
            <person name="Lluch J."/>
            <person name="Milhes M."/>
            <person name="Lampietro C."/>
            <person name="Lopez Roques C."/>
            <person name="Donnadieu C."/>
            <person name="Braasch I."/>
            <person name="Desvignes T."/>
            <person name="Postlethwait J."/>
            <person name="Bobe J."/>
            <person name="Guiguen Y."/>
        </authorList>
    </citation>
    <scope>NUCLEOTIDE SEQUENCE</scope>
    <source>
        <strain evidence="24">M-15738</strain>
        <tissue evidence="24">Blood</tissue>
    </source>
</reference>
<evidence type="ECO:0000256" key="7">
    <source>
        <dbReference type="ARBA" id="ARBA00022707"/>
    </source>
</evidence>
<feature type="compositionally biased region" description="Basic and acidic residues" evidence="20">
    <location>
        <begin position="24"/>
        <end position="38"/>
    </location>
</feature>
<dbReference type="PROSITE" id="PS00107">
    <property type="entry name" value="PROTEIN_KINASE_ATP"/>
    <property type="match status" value="1"/>
</dbReference>
<keyword evidence="10 18" id="KW-0067">ATP-binding</keyword>
<keyword evidence="11 16" id="KW-0727">SH2 domain</keyword>
<keyword evidence="4" id="KW-0963">Cytoplasm</keyword>
<dbReference type="EMBL" id="JADWDJ010000004">
    <property type="protein sequence ID" value="KAG5282038.1"/>
    <property type="molecule type" value="Genomic_DNA"/>
</dbReference>
<evidence type="ECO:0000256" key="9">
    <source>
        <dbReference type="ARBA" id="ARBA00022777"/>
    </source>
</evidence>
<dbReference type="SMART" id="SM00219">
    <property type="entry name" value="TyrKc"/>
    <property type="match status" value="1"/>
</dbReference>
<evidence type="ECO:0000256" key="13">
    <source>
        <dbReference type="ARBA" id="ARBA00023273"/>
    </source>
</evidence>
<keyword evidence="14" id="KW-0449">Lipoprotein</keyword>
<evidence type="ECO:0000256" key="3">
    <source>
        <dbReference type="ARBA" id="ARBA00022443"/>
    </source>
</evidence>
<keyword evidence="6 19" id="KW-0808">Transferase</keyword>
<dbReference type="PRINTS" id="PR00401">
    <property type="entry name" value="SH2DOMAIN"/>
</dbReference>
<keyword evidence="8 18" id="KW-0547">Nucleotide-binding</keyword>
<feature type="domain" description="SH2" evidence="21">
    <location>
        <begin position="149"/>
        <end position="246"/>
    </location>
</feature>
<keyword evidence="3 17" id="KW-0728">SH3 domain</keyword>
<dbReference type="FunFam" id="2.30.30.40:FF:000229">
    <property type="entry name" value="Tyrosine-protein kinase"/>
    <property type="match status" value="1"/>
</dbReference>
<dbReference type="GO" id="GO:0005634">
    <property type="term" value="C:nucleus"/>
    <property type="evidence" value="ECO:0007669"/>
    <property type="project" value="UniProtKB-ARBA"/>
</dbReference>
<evidence type="ECO:0000256" key="15">
    <source>
        <dbReference type="ARBA" id="ARBA00051245"/>
    </source>
</evidence>
<proteinExistence type="inferred from homology"/>
<evidence type="ECO:0000256" key="2">
    <source>
        <dbReference type="ARBA" id="ARBA00004496"/>
    </source>
</evidence>
<evidence type="ECO:0000259" key="22">
    <source>
        <dbReference type="PROSITE" id="PS50002"/>
    </source>
</evidence>
<evidence type="ECO:0000256" key="17">
    <source>
        <dbReference type="PROSITE-ProRule" id="PRU00192"/>
    </source>
</evidence>
<feature type="domain" description="Protein kinase" evidence="23">
    <location>
        <begin position="265"/>
        <end position="514"/>
    </location>
</feature>
<evidence type="ECO:0000259" key="23">
    <source>
        <dbReference type="PROSITE" id="PS50011"/>
    </source>
</evidence>
<evidence type="ECO:0000256" key="16">
    <source>
        <dbReference type="PROSITE-ProRule" id="PRU00191"/>
    </source>
</evidence>
<name>A0AAV6H3Y0_9TELE</name>
<dbReference type="SMART" id="SM00252">
    <property type="entry name" value="SH2"/>
    <property type="match status" value="1"/>
</dbReference>
<keyword evidence="9 19" id="KW-0418">Kinase</keyword>